<reference evidence="2" key="2">
    <citation type="submission" date="2023-06" db="EMBL/GenBank/DDBJ databases">
        <authorList>
            <consortium name="Lawrence Berkeley National Laboratory"/>
            <person name="Haridas S."/>
            <person name="Hensen N."/>
            <person name="Bonometti L."/>
            <person name="Westerberg I."/>
            <person name="Brannstrom I.O."/>
            <person name="Guillou S."/>
            <person name="Cros-Aarteil S."/>
            <person name="Calhoun S."/>
            <person name="Kuo A."/>
            <person name="Mondo S."/>
            <person name="Pangilinan J."/>
            <person name="Riley R."/>
            <person name="Labutti K."/>
            <person name="Andreopoulos B."/>
            <person name="Lipzen A."/>
            <person name="Chen C."/>
            <person name="Yanf M."/>
            <person name="Daum C."/>
            <person name="Ng V."/>
            <person name="Clum A."/>
            <person name="Steindorff A."/>
            <person name="Ohm R."/>
            <person name="Martin F."/>
            <person name="Silar P."/>
            <person name="Natvig D."/>
            <person name="Lalanne C."/>
            <person name="Gautier V."/>
            <person name="Ament-Velasquez S.L."/>
            <person name="Kruys A."/>
            <person name="Hutchinson M.I."/>
            <person name="Powell A.J."/>
            <person name="Barry K."/>
            <person name="Miller A.N."/>
            <person name="Grigoriev I.V."/>
            <person name="Debuchy R."/>
            <person name="Gladieux P."/>
            <person name="Thoren M.H."/>
            <person name="Johannesson H."/>
        </authorList>
    </citation>
    <scope>NUCLEOTIDE SEQUENCE</scope>
    <source>
        <strain evidence="2">CBS 958.72</strain>
    </source>
</reference>
<comment type="caution">
    <text evidence="2">The sequence shown here is derived from an EMBL/GenBank/DDBJ whole genome shotgun (WGS) entry which is preliminary data.</text>
</comment>
<protein>
    <submittedName>
        <fullName evidence="2">Uncharacterized protein</fullName>
    </submittedName>
</protein>
<sequence>IHTREPQRESSPGGVLAPGAFWDQTLKPKLLPPLAKKTPRNKCYEPDETNVVVLVTDRSQRDLTKRFDELDIDWTVVENQLVTWSHLLRDRRQLRIDISFICKETTQ</sequence>
<evidence type="ECO:0000256" key="1">
    <source>
        <dbReference type="SAM" id="MobiDB-lite"/>
    </source>
</evidence>
<evidence type="ECO:0000313" key="3">
    <source>
        <dbReference type="Proteomes" id="UP001287356"/>
    </source>
</evidence>
<dbReference type="AlphaFoldDB" id="A0AAE0K4P6"/>
<organism evidence="2 3">
    <name type="scientific">Lasiosphaeria ovina</name>
    <dbReference type="NCBI Taxonomy" id="92902"/>
    <lineage>
        <taxon>Eukaryota</taxon>
        <taxon>Fungi</taxon>
        <taxon>Dikarya</taxon>
        <taxon>Ascomycota</taxon>
        <taxon>Pezizomycotina</taxon>
        <taxon>Sordariomycetes</taxon>
        <taxon>Sordariomycetidae</taxon>
        <taxon>Sordariales</taxon>
        <taxon>Lasiosphaeriaceae</taxon>
        <taxon>Lasiosphaeria</taxon>
    </lineage>
</organism>
<feature type="region of interest" description="Disordered" evidence="1">
    <location>
        <begin position="1"/>
        <end position="20"/>
    </location>
</feature>
<gene>
    <name evidence="2" type="ORF">B0T24DRAFT_533795</name>
</gene>
<proteinExistence type="predicted"/>
<dbReference type="Proteomes" id="UP001287356">
    <property type="component" value="Unassembled WGS sequence"/>
</dbReference>
<accession>A0AAE0K4P6</accession>
<keyword evidence="3" id="KW-1185">Reference proteome</keyword>
<dbReference type="EMBL" id="JAULSN010000006">
    <property type="protein sequence ID" value="KAK3369562.1"/>
    <property type="molecule type" value="Genomic_DNA"/>
</dbReference>
<name>A0AAE0K4P6_9PEZI</name>
<reference evidence="2" key="1">
    <citation type="journal article" date="2023" name="Mol. Phylogenet. Evol.">
        <title>Genome-scale phylogeny and comparative genomics of the fungal order Sordariales.</title>
        <authorList>
            <person name="Hensen N."/>
            <person name="Bonometti L."/>
            <person name="Westerberg I."/>
            <person name="Brannstrom I.O."/>
            <person name="Guillou S."/>
            <person name="Cros-Aarteil S."/>
            <person name="Calhoun S."/>
            <person name="Haridas S."/>
            <person name="Kuo A."/>
            <person name="Mondo S."/>
            <person name="Pangilinan J."/>
            <person name="Riley R."/>
            <person name="LaButti K."/>
            <person name="Andreopoulos B."/>
            <person name="Lipzen A."/>
            <person name="Chen C."/>
            <person name="Yan M."/>
            <person name="Daum C."/>
            <person name="Ng V."/>
            <person name="Clum A."/>
            <person name="Steindorff A."/>
            <person name="Ohm R.A."/>
            <person name="Martin F."/>
            <person name="Silar P."/>
            <person name="Natvig D.O."/>
            <person name="Lalanne C."/>
            <person name="Gautier V."/>
            <person name="Ament-Velasquez S.L."/>
            <person name="Kruys A."/>
            <person name="Hutchinson M.I."/>
            <person name="Powell A.J."/>
            <person name="Barry K."/>
            <person name="Miller A.N."/>
            <person name="Grigoriev I.V."/>
            <person name="Debuchy R."/>
            <person name="Gladieux P."/>
            <person name="Hiltunen Thoren M."/>
            <person name="Johannesson H."/>
        </authorList>
    </citation>
    <scope>NUCLEOTIDE SEQUENCE</scope>
    <source>
        <strain evidence="2">CBS 958.72</strain>
    </source>
</reference>
<feature type="non-terminal residue" evidence="2">
    <location>
        <position position="1"/>
    </location>
</feature>
<evidence type="ECO:0000313" key="2">
    <source>
        <dbReference type="EMBL" id="KAK3369562.1"/>
    </source>
</evidence>